<accession>V5WKD8</accession>
<organism evidence="10 11">
    <name type="scientific">Salinispira pacifica</name>
    <dbReference type="NCBI Taxonomy" id="1307761"/>
    <lineage>
        <taxon>Bacteria</taxon>
        <taxon>Pseudomonadati</taxon>
        <taxon>Spirochaetota</taxon>
        <taxon>Spirochaetia</taxon>
        <taxon>Spirochaetales</taxon>
        <taxon>Spirochaetaceae</taxon>
        <taxon>Salinispira</taxon>
    </lineage>
</organism>
<dbReference type="NCBIfam" id="NF033827">
    <property type="entry name" value="CDF_efflux_DmeF"/>
    <property type="match status" value="1"/>
</dbReference>
<evidence type="ECO:0000256" key="1">
    <source>
        <dbReference type="ARBA" id="ARBA00004141"/>
    </source>
</evidence>
<evidence type="ECO:0000256" key="3">
    <source>
        <dbReference type="ARBA" id="ARBA00022692"/>
    </source>
</evidence>
<gene>
    <name evidence="10" type="ORF">L21SP2_2755</name>
</gene>
<name>V5WKD8_9SPIO</name>
<dbReference type="STRING" id="1307761.L21SP2_2755"/>
<evidence type="ECO:0000256" key="6">
    <source>
        <dbReference type="ARBA" id="ARBA00023136"/>
    </source>
</evidence>
<evidence type="ECO:0000256" key="7">
    <source>
        <dbReference type="SAM" id="MobiDB-lite"/>
    </source>
</evidence>
<dbReference type="Proteomes" id="UP000018680">
    <property type="component" value="Chromosome"/>
</dbReference>
<evidence type="ECO:0000256" key="4">
    <source>
        <dbReference type="ARBA" id="ARBA00022989"/>
    </source>
</evidence>
<dbReference type="InterPro" id="IPR058533">
    <property type="entry name" value="Cation_efflux_TM"/>
</dbReference>
<feature type="transmembrane region" description="Helical" evidence="8">
    <location>
        <begin position="44"/>
        <end position="62"/>
    </location>
</feature>
<dbReference type="eggNOG" id="COG1230">
    <property type="taxonomic scope" value="Bacteria"/>
</dbReference>
<keyword evidence="5" id="KW-0406">Ion transport</keyword>
<dbReference type="GO" id="GO:0006882">
    <property type="term" value="P:intracellular zinc ion homeostasis"/>
    <property type="evidence" value="ECO:0007669"/>
    <property type="project" value="InterPro"/>
</dbReference>
<keyword evidence="2" id="KW-0813">Transport</keyword>
<dbReference type="SUPFAM" id="SSF161111">
    <property type="entry name" value="Cation efflux protein transmembrane domain-like"/>
    <property type="match status" value="1"/>
</dbReference>
<feature type="region of interest" description="Disordered" evidence="7">
    <location>
        <begin position="141"/>
        <end position="161"/>
    </location>
</feature>
<evidence type="ECO:0000256" key="2">
    <source>
        <dbReference type="ARBA" id="ARBA00022448"/>
    </source>
</evidence>
<reference evidence="10 11" key="1">
    <citation type="journal article" date="2015" name="Stand. Genomic Sci.">
        <title>Complete genome sequence and description of Salinispira pacifica gen. nov., sp. nov., a novel spirochaete isolated form a hypersaline microbial mat.</title>
        <authorList>
            <person name="Ben Hania W."/>
            <person name="Joseph M."/>
            <person name="Schumann P."/>
            <person name="Bunk B."/>
            <person name="Fiebig A."/>
            <person name="Sproer C."/>
            <person name="Klenk H.P."/>
            <person name="Fardeau M.L."/>
            <person name="Spring S."/>
        </authorList>
    </citation>
    <scope>NUCLEOTIDE SEQUENCE [LARGE SCALE GENOMIC DNA]</scope>
    <source>
        <strain evidence="10 11">L21-RPul-D2</strain>
    </source>
</reference>
<keyword evidence="6 8" id="KW-0472">Membrane</keyword>
<dbReference type="PATRIC" id="fig|1307761.3.peg.2745"/>
<dbReference type="GO" id="GO:0016020">
    <property type="term" value="C:membrane"/>
    <property type="evidence" value="ECO:0007669"/>
    <property type="project" value="UniProtKB-SubCell"/>
</dbReference>
<evidence type="ECO:0000313" key="11">
    <source>
        <dbReference type="Proteomes" id="UP000018680"/>
    </source>
</evidence>
<proteinExistence type="predicted"/>
<evidence type="ECO:0000256" key="8">
    <source>
        <dbReference type="SAM" id="Phobius"/>
    </source>
</evidence>
<dbReference type="GO" id="GO:0005385">
    <property type="term" value="F:zinc ion transmembrane transporter activity"/>
    <property type="evidence" value="ECO:0007669"/>
    <property type="project" value="InterPro"/>
</dbReference>
<feature type="domain" description="Cation efflux protein transmembrane" evidence="9">
    <location>
        <begin position="15"/>
        <end position="227"/>
    </location>
</feature>
<feature type="transmembrane region" description="Helical" evidence="8">
    <location>
        <begin position="201"/>
        <end position="220"/>
    </location>
</feature>
<feature type="transmembrane region" description="Helical" evidence="8">
    <location>
        <begin position="82"/>
        <end position="102"/>
    </location>
</feature>
<evidence type="ECO:0000259" key="9">
    <source>
        <dbReference type="Pfam" id="PF01545"/>
    </source>
</evidence>
<dbReference type="NCBIfam" id="TIGR01297">
    <property type="entry name" value="CDF"/>
    <property type="match status" value="1"/>
</dbReference>
<evidence type="ECO:0000256" key="5">
    <source>
        <dbReference type="ARBA" id="ARBA00023065"/>
    </source>
</evidence>
<keyword evidence="4 8" id="KW-1133">Transmembrane helix</keyword>
<keyword evidence="11" id="KW-1185">Reference proteome</keyword>
<sequence length="310" mass="34313">MKSKAASDNMKRTAIVVAITLTTMFAEIFFGMVTGSMSLLADGIHMGTHGLALGVTLIAYVISGKHRYNRKFSFSSGKVEVLGGYSNAIFLGVTAVIMTVESVERLISPEVVDFSQALLVAVIGLVINIASALILSPPWKGHNHRHHGEHRDRDTTDSRDDEHDHNLKAAYLHVVTDALTSVLAIFALLSGKVFSVTWPDAAVAILAAAVILKWAYGLLVSSGKILVDYYDSEKELKEVRELLKSRNRELQDFHLWRTSASEKAMVISVIPSPREELSSRAELTEEVRRDIARKFSLQHLTVELSREYQP</sequence>
<feature type="transmembrane region" description="Helical" evidence="8">
    <location>
        <begin position="169"/>
        <end position="189"/>
    </location>
</feature>
<dbReference type="RefSeq" id="WP_024269003.1">
    <property type="nucleotide sequence ID" value="NC_023035.1"/>
</dbReference>
<keyword evidence="3 8" id="KW-0812">Transmembrane</keyword>
<feature type="compositionally biased region" description="Basic and acidic residues" evidence="7">
    <location>
        <begin position="149"/>
        <end position="161"/>
    </location>
</feature>
<dbReference type="KEGG" id="slr:L21SP2_2755"/>
<dbReference type="EMBL" id="CP006939">
    <property type="protein sequence ID" value="AHC16105.1"/>
    <property type="molecule type" value="Genomic_DNA"/>
</dbReference>
<dbReference type="InterPro" id="IPR002524">
    <property type="entry name" value="Cation_efflux"/>
</dbReference>
<dbReference type="Pfam" id="PF01545">
    <property type="entry name" value="Cation_efflux"/>
    <property type="match status" value="1"/>
</dbReference>
<comment type="subcellular location">
    <subcellularLocation>
        <location evidence="1">Membrane</location>
        <topology evidence="1">Multi-pass membrane protein</topology>
    </subcellularLocation>
</comment>
<feature type="transmembrane region" description="Helical" evidence="8">
    <location>
        <begin position="114"/>
        <end position="135"/>
    </location>
</feature>
<dbReference type="AlphaFoldDB" id="V5WKD8"/>
<dbReference type="InterPro" id="IPR045316">
    <property type="entry name" value="Msc2-like"/>
</dbReference>
<dbReference type="PANTHER" id="PTHR45755:SF4">
    <property type="entry name" value="ZINC TRANSPORTER 7"/>
    <property type="match status" value="1"/>
</dbReference>
<feature type="transmembrane region" description="Helical" evidence="8">
    <location>
        <begin position="12"/>
        <end position="32"/>
    </location>
</feature>
<dbReference type="PANTHER" id="PTHR45755">
    <property type="match status" value="1"/>
</dbReference>
<evidence type="ECO:0000313" key="10">
    <source>
        <dbReference type="EMBL" id="AHC16105.1"/>
    </source>
</evidence>
<dbReference type="Gene3D" id="1.20.1510.10">
    <property type="entry name" value="Cation efflux protein transmembrane domain"/>
    <property type="match status" value="1"/>
</dbReference>
<dbReference type="InterPro" id="IPR027469">
    <property type="entry name" value="Cation_efflux_TMD_sf"/>
</dbReference>
<dbReference type="HOGENOM" id="CLU_013430_1_0_12"/>
<protein>
    <submittedName>
        <fullName evidence="10">Cobalt-zinc-cadmium resistance protein CzcD</fullName>
    </submittedName>
</protein>